<evidence type="ECO:0000256" key="8">
    <source>
        <dbReference type="ARBA" id="ARBA00022723"/>
    </source>
</evidence>
<evidence type="ECO:0000256" key="6">
    <source>
        <dbReference type="ARBA" id="ARBA00022538"/>
    </source>
</evidence>
<feature type="compositionally biased region" description="Low complexity" evidence="28">
    <location>
        <begin position="1145"/>
        <end position="1165"/>
    </location>
</feature>
<dbReference type="GO" id="GO:0045211">
    <property type="term" value="C:postsynaptic membrane"/>
    <property type="evidence" value="ECO:0007669"/>
    <property type="project" value="TreeGrafter"/>
</dbReference>
<evidence type="ECO:0000259" key="30">
    <source>
        <dbReference type="PROSITE" id="PS51201"/>
    </source>
</evidence>
<keyword evidence="4" id="KW-0813">Transport</keyword>
<keyword evidence="9" id="KW-0631">Potassium channel</keyword>
<evidence type="ECO:0000256" key="10">
    <source>
        <dbReference type="ARBA" id="ARBA00022837"/>
    </source>
</evidence>
<dbReference type="Ensembl" id="ENSHBUT00000023307.1">
    <property type="protein sequence ID" value="ENSHBUP00000015145.1"/>
    <property type="gene ID" value="ENSHBUG00000017307.1"/>
</dbReference>
<evidence type="ECO:0000256" key="15">
    <source>
        <dbReference type="ARBA" id="ARBA00023065"/>
    </source>
</evidence>
<dbReference type="InterPro" id="IPR048735">
    <property type="entry name" value="Slowpoke-like_C"/>
</dbReference>
<evidence type="ECO:0000256" key="23">
    <source>
        <dbReference type="ARBA" id="ARBA00030652"/>
    </source>
</evidence>
<dbReference type="InterPro" id="IPR005821">
    <property type="entry name" value="Ion_trans_dom"/>
</dbReference>
<dbReference type="PRINTS" id="PR01449">
    <property type="entry name" value="BKCHANNELA"/>
</dbReference>
<dbReference type="OMA" id="YVIATEM"/>
<dbReference type="PRINTS" id="PR00169">
    <property type="entry name" value="KCHANNEL"/>
</dbReference>
<evidence type="ECO:0000256" key="26">
    <source>
        <dbReference type="ARBA" id="ARBA00033447"/>
    </source>
</evidence>
<evidence type="ECO:0000256" key="4">
    <source>
        <dbReference type="ARBA" id="ARBA00022448"/>
    </source>
</evidence>
<feature type="compositionally biased region" description="Basic and acidic residues" evidence="28">
    <location>
        <begin position="1176"/>
        <end position="1191"/>
    </location>
</feature>
<dbReference type="FunFam" id="3.40.50.720:FF:000098">
    <property type="entry name" value="calcium-activated potassium channel subunit alpha-1 isoform X3"/>
    <property type="match status" value="1"/>
</dbReference>
<keyword evidence="5" id="KW-1003">Cell membrane</keyword>
<feature type="domain" description="RCK N-terminal" evidence="30">
    <location>
        <begin position="353"/>
        <end position="495"/>
    </location>
</feature>
<evidence type="ECO:0000256" key="9">
    <source>
        <dbReference type="ARBA" id="ARBA00022826"/>
    </source>
</evidence>
<feature type="transmembrane region" description="Helical" evidence="29">
    <location>
        <begin position="163"/>
        <end position="181"/>
    </location>
</feature>
<keyword evidence="17" id="KW-0407">Ion channel</keyword>
<feature type="region of interest" description="Disordered" evidence="28">
    <location>
        <begin position="716"/>
        <end position="743"/>
    </location>
</feature>
<evidence type="ECO:0000256" key="16">
    <source>
        <dbReference type="ARBA" id="ARBA00023136"/>
    </source>
</evidence>
<evidence type="ECO:0000256" key="17">
    <source>
        <dbReference type="ARBA" id="ARBA00023303"/>
    </source>
</evidence>
<reference evidence="31" key="1">
    <citation type="submission" date="2025-08" db="UniProtKB">
        <authorList>
            <consortium name="Ensembl"/>
        </authorList>
    </citation>
    <scope>IDENTIFICATION</scope>
</reference>
<dbReference type="InterPro" id="IPR036291">
    <property type="entry name" value="NAD(P)-bd_dom_sf"/>
</dbReference>
<evidence type="ECO:0000313" key="32">
    <source>
        <dbReference type="Proteomes" id="UP000264840"/>
    </source>
</evidence>
<evidence type="ECO:0000256" key="25">
    <source>
        <dbReference type="ARBA" id="ARBA00031999"/>
    </source>
</evidence>
<evidence type="ECO:0000256" key="22">
    <source>
        <dbReference type="ARBA" id="ARBA00030518"/>
    </source>
</evidence>
<feature type="domain" description="RCK N-terminal" evidence="30">
    <location>
        <begin position="796"/>
        <end position="940"/>
    </location>
</feature>
<dbReference type="Gene3D" id="1.10.287.70">
    <property type="match status" value="1"/>
</dbReference>
<evidence type="ECO:0000256" key="2">
    <source>
        <dbReference type="ARBA" id="ARBA00008648"/>
    </source>
</evidence>
<dbReference type="FunFam" id="3.40.50.720:FF:000005">
    <property type="entry name" value="calcium-activated potassium channel subunit alpha-1 isoform X6"/>
    <property type="match status" value="1"/>
</dbReference>
<evidence type="ECO:0000256" key="24">
    <source>
        <dbReference type="ARBA" id="ARBA00031597"/>
    </source>
</evidence>
<sequence length="1191" mass="134049">MPKNRERFNPDPSIHISKMNVIIPFSPDVPCDNNGQRMWWAFLASSMVTFFGGLFIILLWRTLKYLWTVCCHCNAKKKEVHRITTGDGIKRTDKDDAAASEVGWMTSVKDWAGVMISAQTLTGRVLVVLVFALSIGALVIYFIDSSDPIESCQNFYKDFTLQIDMAFNVFFLLYFGLRFIAANDKLWFWLEVNSVVDFFTVPPVFVSVYLNRSWLGLRFLRALRLIQFSEILQFLNILKTSNSIKLVNLCSIFISTWLTAAGFIHLVENSGDPWENFQNSQALSYWECVYLLMVTMSTVGYGDVYAKTTLGRLFMVFFILGGLAMFASYVPEIIELIGNRKKYGGSYSAVNGRKHIVVCGHITLESVSNFLKDFLHKDRDDVNVEIVFLHNISPNLELEALFKRHFTQVEFYQGSVLNPHDLARVKIESADACLILANKYCADPDAEDASNIMRVISIKNYHPKIRIITQMLQYHNKAHLLNIPSWNWKEGDDAICLAELKLGFIAQSCLAQGLSTMLANLFSMRSFIKIEEDTWQKYYLEGVANEMYTEYLSSAFVGLSFPVICELCYVKLKLLLIAIEYKSDQGESSTLINPGNHVKMQEGTLGFFIASDAKEVKRALFYCKACHDDITDPKRIKKCGCKKSKKPAYKKMKLACCFDCGRSERDCTCMPVNVRCNMDSPQRDIPLSAVSVNDCSATLRASKNSYNGYIKSIQEDQQSALSPKKKQRNGGMRNSPNSSPKIMRHDPLLILGNEQIESMDENVKKYDSTGMFHWCPSKDIEKVILTRSEAAMTVLSGHVVVCIFGDVKSALIGVRNFVMPLRASNFHYHELKHIVFVGSLEYLKREWETLHNFPKVSILPGTPLSRADLRAVNINLCDMCVILSANQNNIDDASLQDKECILASLNIKSMQFDDSIGVLQANSQGFTPPGMDRSSPENSPVHGLVRQTSVTTGANIPIITELVNDSNVQFLDQDDDDDPDTELYLTQPFACGTAFAVSVLDSLMSATYFNDNILTLIRTLVTGGATPELEGLLAEENALRGGYSTPQTLANRDRCRVAQLALYDGPFADLGDGGCYGDLFCKALKTYNMLCFGIYRLRDAHLNTQSQCTKRYVITNPPYAFELVPSDLIFCLMQFDHNAGQSRTSLSHSSHSSHSSSKKSSSVHSIPTTNRTNRAKSRDSRDKQKKDMVYR</sequence>
<feature type="region of interest" description="Disordered" evidence="28">
    <location>
        <begin position="1143"/>
        <end position="1191"/>
    </location>
</feature>
<evidence type="ECO:0000256" key="13">
    <source>
        <dbReference type="ARBA" id="ARBA00022958"/>
    </source>
</evidence>
<dbReference type="InterPro" id="IPR003148">
    <property type="entry name" value="RCK_N"/>
</dbReference>
<keyword evidence="15" id="KW-0406">Ion transport</keyword>
<dbReference type="FunFam" id="1.10.287.70:FF:000015">
    <property type="entry name" value="Calcium-activated potassium channel subunit alpha-1 isoform X7"/>
    <property type="match status" value="1"/>
</dbReference>
<keyword evidence="12" id="KW-0851">Voltage-gated channel</keyword>
<keyword evidence="13" id="KW-0630">Potassium</keyword>
<keyword evidence="6" id="KW-0633">Potassium transport</keyword>
<evidence type="ECO:0000256" key="21">
    <source>
        <dbReference type="ARBA" id="ARBA00030326"/>
    </source>
</evidence>
<dbReference type="InterPro" id="IPR003929">
    <property type="entry name" value="K_chnl_BK_asu"/>
</dbReference>
<evidence type="ECO:0000256" key="18">
    <source>
        <dbReference type="ARBA" id="ARBA00029579"/>
    </source>
</evidence>
<accession>A0A3Q2VTC0</accession>
<proteinExistence type="inferred from homology"/>
<keyword evidence="11" id="KW-0460">Magnesium</keyword>
<evidence type="ECO:0000256" key="12">
    <source>
        <dbReference type="ARBA" id="ARBA00022882"/>
    </source>
</evidence>
<dbReference type="AlphaFoldDB" id="A0A3Q2VTC0"/>
<evidence type="ECO:0000256" key="3">
    <source>
        <dbReference type="ARBA" id="ARBA00018044"/>
    </source>
</evidence>
<feature type="transmembrane region" description="Helical" evidence="29">
    <location>
        <begin position="246"/>
        <end position="267"/>
    </location>
</feature>
<feature type="transmembrane region" description="Helical" evidence="29">
    <location>
        <begin position="38"/>
        <end position="60"/>
    </location>
</feature>
<evidence type="ECO:0000256" key="1">
    <source>
        <dbReference type="ARBA" id="ARBA00004651"/>
    </source>
</evidence>
<name>A0A3Q2VTC0_HAPBU</name>
<dbReference type="PANTHER" id="PTHR10027:SF33">
    <property type="entry name" value="CALCIUM-ACTIVATED POTASSIUM CHANNEL SUBUNIT ALPHA-1-RELATED"/>
    <property type="match status" value="1"/>
</dbReference>
<keyword evidence="8" id="KW-0479">Metal-binding</keyword>
<evidence type="ECO:0000256" key="5">
    <source>
        <dbReference type="ARBA" id="ARBA00022475"/>
    </source>
</evidence>
<dbReference type="GeneTree" id="ENSGT00940000154935"/>
<keyword evidence="7 29" id="KW-0812">Transmembrane</keyword>
<evidence type="ECO:0000256" key="19">
    <source>
        <dbReference type="ARBA" id="ARBA00029583"/>
    </source>
</evidence>
<evidence type="ECO:0000256" key="28">
    <source>
        <dbReference type="SAM" id="MobiDB-lite"/>
    </source>
</evidence>
<dbReference type="Pfam" id="PF03493">
    <property type="entry name" value="BK_channel_a"/>
    <property type="match status" value="1"/>
</dbReference>
<evidence type="ECO:0000256" key="29">
    <source>
        <dbReference type="SAM" id="Phobius"/>
    </source>
</evidence>
<dbReference type="PANTHER" id="PTHR10027">
    <property type="entry name" value="CALCIUM-ACTIVATED POTASSIUM CHANNEL ALPHA CHAIN"/>
    <property type="match status" value="1"/>
</dbReference>
<reference evidence="31" key="2">
    <citation type="submission" date="2025-09" db="UniProtKB">
        <authorList>
            <consortium name="Ensembl"/>
        </authorList>
    </citation>
    <scope>IDENTIFICATION</scope>
</reference>
<dbReference type="SUPFAM" id="SSF51735">
    <property type="entry name" value="NAD(P)-binding Rossmann-fold domains"/>
    <property type="match status" value="1"/>
</dbReference>
<evidence type="ECO:0000256" key="7">
    <source>
        <dbReference type="ARBA" id="ARBA00022692"/>
    </source>
</evidence>
<dbReference type="Gene3D" id="3.40.50.720">
    <property type="entry name" value="NAD(P)-binding Rossmann-like Domain"/>
    <property type="match status" value="2"/>
</dbReference>
<keyword evidence="14 29" id="KW-1133">Transmembrane helix</keyword>
<feature type="transmembrane region" description="Helical" evidence="29">
    <location>
        <begin position="313"/>
        <end position="331"/>
    </location>
</feature>
<dbReference type="Proteomes" id="UP000264840">
    <property type="component" value="Unplaced"/>
</dbReference>
<protein>
    <recommendedName>
        <fullName evidence="3">Calcium-activated potassium channel subunit alpha-1</fullName>
    </recommendedName>
    <alternativeName>
        <fullName evidence="18">BK channel</fullName>
    </alternativeName>
    <alternativeName>
        <fullName evidence="22">BKCA alpha</fullName>
    </alternativeName>
    <alternativeName>
        <fullName evidence="20">Calcium-activated potassium channel, subfamily M subunit alpha-1</fullName>
    </alternativeName>
    <alternativeName>
        <fullName evidence="24">K(VCA)alpha</fullName>
    </alternativeName>
    <alternativeName>
        <fullName evidence="23">KCa1.1</fullName>
    </alternativeName>
    <alternativeName>
        <fullName evidence="25">Maxi K channel</fullName>
    </alternativeName>
    <alternativeName>
        <fullName evidence="19">Slo-alpha</fullName>
    </alternativeName>
    <alternativeName>
        <fullName evidence="21">Slo1</fullName>
    </alternativeName>
    <alternativeName>
        <fullName evidence="26">Slowpoke homolog</fullName>
    </alternativeName>
</protein>
<evidence type="ECO:0000256" key="20">
    <source>
        <dbReference type="ARBA" id="ARBA00030288"/>
    </source>
</evidence>
<evidence type="ECO:0000256" key="14">
    <source>
        <dbReference type="ARBA" id="ARBA00022989"/>
    </source>
</evidence>
<dbReference type="Pfam" id="PF22614">
    <property type="entry name" value="Slo-like_RCK"/>
    <property type="match status" value="2"/>
</dbReference>
<feature type="transmembrane region" description="Helical" evidence="29">
    <location>
        <begin position="282"/>
        <end position="301"/>
    </location>
</feature>
<dbReference type="GO" id="GO:0046872">
    <property type="term" value="F:metal ion binding"/>
    <property type="evidence" value="ECO:0007669"/>
    <property type="project" value="UniProtKB-KW"/>
</dbReference>
<keyword evidence="16 29" id="KW-0472">Membrane</keyword>
<dbReference type="InterPro" id="IPR047871">
    <property type="entry name" value="K_chnl_Slo-like"/>
</dbReference>
<organism evidence="31 32">
    <name type="scientific">Haplochromis burtoni</name>
    <name type="common">Burton's mouthbrooder</name>
    <name type="synonym">Chromis burtoni</name>
    <dbReference type="NCBI Taxonomy" id="8153"/>
    <lineage>
        <taxon>Eukaryota</taxon>
        <taxon>Metazoa</taxon>
        <taxon>Chordata</taxon>
        <taxon>Craniata</taxon>
        <taxon>Vertebrata</taxon>
        <taxon>Euteleostomi</taxon>
        <taxon>Actinopterygii</taxon>
        <taxon>Neopterygii</taxon>
        <taxon>Teleostei</taxon>
        <taxon>Neoteleostei</taxon>
        <taxon>Acanthomorphata</taxon>
        <taxon>Ovalentaria</taxon>
        <taxon>Cichlomorphae</taxon>
        <taxon>Cichliformes</taxon>
        <taxon>Cichlidae</taxon>
        <taxon>African cichlids</taxon>
        <taxon>Pseudocrenilabrinae</taxon>
        <taxon>Haplochromini</taxon>
        <taxon>Haplochromis</taxon>
    </lineage>
</organism>
<evidence type="ECO:0000313" key="31">
    <source>
        <dbReference type="Ensembl" id="ENSHBUP00000015145.1"/>
    </source>
</evidence>
<dbReference type="SUPFAM" id="SSF81324">
    <property type="entry name" value="Voltage-gated potassium channels"/>
    <property type="match status" value="1"/>
</dbReference>
<dbReference type="GO" id="GO:0060072">
    <property type="term" value="F:large conductance calcium-activated potassium channel activity"/>
    <property type="evidence" value="ECO:0007669"/>
    <property type="project" value="TreeGrafter"/>
</dbReference>
<comment type="catalytic activity">
    <reaction evidence="27">
        <text>K(+)(in) = K(+)(out)</text>
        <dbReference type="Rhea" id="RHEA:29463"/>
        <dbReference type="ChEBI" id="CHEBI:29103"/>
    </reaction>
</comment>
<dbReference type="Pfam" id="PF00520">
    <property type="entry name" value="Ion_trans"/>
    <property type="match status" value="1"/>
</dbReference>
<dbReference type="Pfam" id="PF21014">
    <property type="entry name" value="Slowpoke_C"/>
    <property type="match status" value="1"/>
</dbReference>
<keyword evidence="32" id="KW-1185">Reference proteome</keyword>
<evidence type="ECO:0000256" key="27">
    <source>
        <dbReference type="ARBA" id="ARBA00034430"/>
    </source>
</evidence>
<comment type="similarity">
    <text evidence="2">Belongs to the potassium channel family. Calcium-activated (TC 1.A.1.3) subfamily. KCa1.1/KCNMA1 sub-subfamily.</text>
</comment>
<feature type="transmembrane region" description="Helical" evidence="29">
    <location>
        <begin position="125"/>
        <end position="143"/>
    </location>
</feature>
<comment type="subcellular location">
    <subcellularLocation>
        <location evidence="1">Cell membrane</location>
        <topology evidence="1">Multi-pass membrane protein</topology>
    </subcellularLocation>
</comment>
<dbReference type="PROSITE" id="PS51201">
    <property type="entry name" value="RCK_N"/>
    <property type="match status" value="2"/>
</dbReference>
<evidence type="ECO:0000256" key="11">
    <source>
        <dbReference type="ARBA" id="ARBA00022842"/>
    </source>
</evidence>
<dbReference type="GO" id="GO:0034702">
    <property type="term" value="C:monoatomic ion channel complex"/>
    <property type="evidence" value="ECO:0007669"/>
    <property type="project" value="UniProtKB-KW"/>
</dbReference>
<keyword evidence="10" id="KW-0106">Calcium</keyword>